<comment type="caution">
    <text evidence="7">The sequence shown here is derived from an EMBL/GenBank/DDBJ whole genome shotgun (WGS) entry which is preliminary data.</text>
</comment>
<dbReference type="PROSITE" id="PS00022">
    <property type="entry name" value="EGF_1"/>
    <property type="match status" value="1"/>
</dbReference>
<dbReference type="InterPro" id="IPR000421">
    <property type="entry name" value="FA58C"/>
</dbReference>
<dbReference type="CDD" id="cd00054">
    <property type="entry name" value="EGF_CA"/>
    <property type="match status" value="6"/>
</dbReference>
<reference evidence="7" key="1">
    <citation type="submission" date="2020-04" db="EMBL/GenBank/DDBJ databases">
        <authorList>
            <person name="Alioto T."/>
            <person name="Alioto T."/>
            <person name="Gomez Garrido J."/>
        </authorList>
    </citation>
    <scope>NUCLEOTIDE SEQUENCE</scope>
    <source>
        <strain evidence="7">A484AB</strain>
    </source>
</reference>
<evidence type="ECO:0000256" key="3">
    <source>
        <dbReference type="ARBA" id="ARBA00022737"/>
    </source>
</evidence>
<protein>
    <submittedName>
        <fullName evidence="7">Adhesion G -coupled receptor E2-like</fullName>
    </submittedName>
</protein>
<evidence type="ECO:0000256" key="1">
    <source>
        <dbReference type="ARBA" id="ARBA00022536"/>
    </source>
</evidence>
<dbReference type="Pfam" id="PF07679">
    <property type="entry name" value="I-set"/>
    <property type="match status" value="1"/>
</dbReference>
<dbReference type="SUPFAM" id="SSF48726">
    <property type="entry name" value="Immunoglobulin"/>
    <property type="match status" value="1"/>
</dbReference>
<dbReference type="EMBL" id="CACRXK020000086">
    <property type="protein sequence ID" value="CAB3978058.1"/>
    <property type="molecule type" value="Genomic_DNA"/>
</dbReference>
<dbReference type="InterPro" id="IPR049883">
    <property type="entry name" value="NOTCH1_EGF-like"/>
</dbReference>
<keyword evidence="3" id="KW-0677">Repeat</keyword>
<dbReference type="Gene3D" id="2.60.40.10">
    <property type="entry name" value="Immunoglobulins"/>
    <property type="match status" value="1"/>
</dbReference>
<dbReference type="InterPro" id="IPR013098">
    <property type="entry name" value="Ig_I-set"/>
</dbReference>
<dbReference type="InterPro" id="IPR007110">
    <property type="entry name" value="Ig-like_dom"/>
</dbReference>
<evidence type="ECO:0000256" key="6">
    <source>
        <dbReference type="PROSITE-ProRule" id="PRU00076"/>
    </source>
</evidence>
<dbReference type="PROSITE" id="PS00010">
    <property type="entry name" value="ASX_HYDROXYL"/>
    <property type="match status" value="6"/>
</dbReference>
<dbReference type="InterPro" id="IPR036179">
    <property type="entry name" value="Ig-like_dom_sf"/>
</dbReference>
<evidence type="ECO:0000256" key="2">
    <source>
        <dbReference type="ARBA" id="ARBA00022729"/>
    </source>
</evidence>
<evidence type="ECO:0000313" key="8">
    <source>
        <dbReference type="Proteomes" id="UP001152795"/>
    </source>
</evidence>
<dbReference type="Pfam" id="PF07645">
    <property type="entry name" value="EGF_CA"/>
    <property type="match status" value="5"/>
</dbReference>
<dbReference type="AlphaFoldDB" id="A0A7D9D6C9"/>
<dbReference type="FunFam" id="2.60.40.10:FF:000032">
    <property type="entry name" value="palladin isoform X1"/>
    <property type="match status" value="1"/>
</dbReference>
<dbReference type="InterPro" id="IPR013783">
    <property type="entry name" value="Ig-like_fold"/>
</dbReference>
<dbReference type="SMART" id="SM00181">
    <property type="entry name" value="EGF"/>
    <property type="match status" value="6"/>
</dbReference>
<accession>A0A7D9D6C9</accession>
<dbReference type="InterPro" id="IPR009030">
    <property type="entry name" value="Growth_fac_rcpt_cys_sf"/>
</dbReference>
<dbReference type="SMART" id="SM00409">
    <property type="entry name" value="IG"/>
    <property type="match status" value="1"/>
</dbReference>
<gene>
    <name evidence="7" type="ORF">PACLA_8A043656</name>
</gene>
<dbReference type="SUPFAM" id="SSF49785">
    <property type="entry name" value="Galactose-binding domain-like"/>
    <property type="match status" value="1"/>
</dbReference>
<keyword evidence="1 6" id="KW-0245">EGF-like domain</keyword>
<dbReference type="Proteomes" id="UP001152795">
    <property type="component" value="Unassembled WGS sequence"/>
</dbReference>
<keyword evidence="2" id="KW-0732">Signal</keyword>
<dbReference type="PROSITE" id="PS50026">
    <property type="entry name" value="EGF_3"/>
    <property type="match status" value="6"/>
</dbReference>
<dbReference type="SMART" id="SM00179">
    <property type="entry name" value="EGF_CA"/>
    <property type="match status" value="6"/>
</dbReference>
<comment type="caution">
    <text evidence="6">Lacks conserved residue(s) required for the propagation of feature annotation.</text>
</comment>
<dbReference type="OrthoDB" id="10012075at2759"/>
<dbReference type="Gene3D" id="2.10.25.10">
    <property type="entry name" value="Laminin"/>
    <property type="match status" value="6"/>
</dbReference>
<dbReference type="InterPro" id="IPR018097">
    <property type="entry name" value="EGF_Ca-bd_CS"/>
</dbReference>
<dbReference type="FunFam" id="2.10.25.10:FF:000038">
    <property type="entry name" value="Fibrillin 2"/>
    <property type="match status" value="5"/>
</dbReference>
<dbReference type="Pfam" id="PF12947">
    <property type="entry name" value="EGF_3"/>
    <property type="match status" value="1"/>
</dbReference>
<dbReference type="InterPro" id="IPR003599">
    <property type="entry name" value="Ig_sub"/>
</dbReference>
<dbReference type="PROSITE" id="PS01187">
    <property type="entry name" value="EGF_CA"/>
    <property type="match status" value="2"/>
</dbReference>
<dbReference type="SUPFAM" id="SSF57184">
    <property type="entry name" value="Growth factor receptor domain"/>
    <property type="match status" value="2"/>
</dbReference>
<keyword evidence="5" id="KW-0393">Immunoglobulin domain</keyword>
<dbReference type="InterPro" id="IPR001881">
    <property type="entry name" value="EGF-like_Ca-bd_dom"/>
</dbReference>
<evidence type="ECO:0000313" key="7">
    <source>
        <dbReference type="EMBL" id="CAB3978058.1"/>
    </source>
</evidence>
<proteinExistence type="predicted"/>
<evidence type="ECO:0000256" key="5">
    <source>
        <dbReference type="ARBA" id="ARBA00023319"/>
    </source>
</evidence>
<dbReference type="PANTHER" id="PTHR24039">
    <property type="entry name" value="FIBRILLIN-RELATED"/>
    <property type="match status" value="1"/>
</dbReference>
<sequence>MGSVHAMWLFFASLLSLIGISFCIDCQHSAVPGSTITVSSTLNSNYGKKNIGNLSDTPWVGGGNSSNWVSLDFSKPIWLTKIKTNGGDMDVIVNGTLVKCFVTRLLLEYRNNTGGPWLRYKKFTNYFDGVLDKVVDIKYPVTSINITIKKYVGCPALNMKLLACEDVNECIKTPGICGKNSNCQNIKNSYLCFCTSGYTGSPCQDIDECKIGSHSCRDHSDCRNEDGGYSCPCKSGYTGDGKISCVDIDECKIGSHSCRDHSDCRNEDGGYSCPCKSGYTGDGKISCVDIDECKIGSHSCRDHSDCRNEDGGYSCPCKSGYTGDGKISCVDIDECNLGIYNCHDLSDCRNEDGGYSCPCKSGYTGDGKISSCVDINECEQPNDCHKYANCSNTNGSYKCKCKKGYEGNGILCSGDEVSIKYKSKDQVLRYGRKLELTCRAVGLPTPTIKWNTPNKGVSKNTKVVESGLESTLVIQSVTLNDDGVYKCNASNNDTNETGEINVTVNDKTIFKQHKCSIII</sequence>
<dbReference type="PROSITE" id="PS50835">
    <property type="entry name" value="IG_LIKE"/>
    <property type="match status" value="1"/>
</dbReference>
<feature type="disulfide bond" evidence="6">
    <location>
        <begin position="194"/>
        <end position="203"/>
    </location>
</feature>
<organism evidence="7 8">
    <name type="scientific">Paramuricea clavata</name>
    <name type="common">Red gorgonian</name>
    <name type="synonym">Violescent sea-whip</name>
    <dbReference type="NCBI Taxonomy" id="317549"/>
    <lineage>
        <taxon>Eukaryota</taxon>
        <taxon>Metazoa</taxon>
        <taxon>Cnidaria</taxon>
        <taxon>Anthozoa</taxon>
        <taxon>Octocorallia</taxon>
        <taxon>Malacalcyonacea</taxon>
        <taxon>Plexauridae</taxon>
        <taxon>Paramuricea</taxon>
    </lineage>
</organism>
<dbReference type="InterPro" id="IPR000152">
    <property type="entry name" value="EGF-type_Asp/Asn_hydroxyl_site"/>
</dbReference>
<dbReference type="InterPro" id="IPR024731">
    <property type="entry name" value="NELL2-like_EGF"/>
</dbReference>
<dbReference type="SMART" id="SM00408">
    <property type="entry name" value="IGc2"/>
    <property type="match status" value="1"/>
</dbReference>
<dbReference type="PANTHER" id="PTHR24039:SF58">
    <property type="entry name" value="EGF-LIKE DOMAIN-CONTAINING PROTEIN"/>
    <property type="match status" value="1"/>
</dbReference>
<dbReference type="InterPro" id="IPR000742">
    <property type="entry name" value="EGF"/>
</dbReference>
<name>A0A7D9D6C9_PARCT</name>
<dbReference type="InterPro" id="IPR003598">
    <property type="entry name" value="Ig_sub2"/>
</dbReference>
<dbReference type="InterPro" id="IPR008979">
    <property type="entry name" value="Galactose-bd-like_sf"/>
</dbReference>
<dbReference type="PROSITE" id="PS50022">
    <property type="entry name" value="FA58C_3"/>
    <property type="match status" value="1"/>
</dbReference>
<dbReference type="PROSITE" id="PS01186">
    <property type="entry name" value="EGF_2"/>
    <property type="match status" value="6"/>
</dbReference>
<keyword evidence="8" id="KW-1185">Reference proteome</keyword>
<dbReference type="Gene3D" id="2.60.120.260">
    <property type="entry name" value="Galactose-binding domain-like"/>
    <property type="match status" value="1"/>
</dbReference>
<evidence type="ECO:0000256" key="4">
    <source>
        <dbReference type="ARBA" id="ARBA00023157"/>
    </source>
</evidence>
<dbReference type="GO" id="GO:0005509">
    <property type="term" value="F:calcium ion binding"/>
    <property type="evidence" value="ECO:0007669"/>
    <property type="project" value="InterPro"/>
</dbReference>
<keyword evidence="7" id="KW-0675">Receptor</keyword>
<keyword evidence="4 6" id="KW-1015">Disulfide bond</keyword>